<dbReference type="Proteomes" id="UP001500443">
    <property type="component" value="Unassembled WGS sequence"/>
</dbReference>
<evidence type="ECO:0008006" key="4">
    <source>
        <dbReference type="Google" id="ProtNLM"/>
    </source>
</evidence>
<feature type="transmembrane region" description="Helical" evidence="1">
    <location>
        <begin position="28"/>
        <end position="45"/>
    </location>
</feature>
<keyword evidence="3" id="KW-1185">Reference proteome</keyword>
<sequence length="501" mass="53017">MAAGEATPRQQRTYGNWRRPERAGIGRLSLGATLLLLGGLIVVLLGMLISVLLALALALVLAVVLAPLAIRDRHGRSLLTRLVARLAWRRQVSSGAYLYRSGPLGRTDHGTCRLPGVAASSTLTEHQDAYGLPFAMLAYPHSNHYVVVLSCDTDGAGLVDQDQVDIWVAHWGAWLRDLATEPGLVGATVTVEAAPDSGVRLHREVRSNTASGAPALAKEMLEEVLADYPAGSAQITTRIALTYSGAARAGHERRGPEEMAVQLGNRLPGLVGGLAMTGAGAARAMTAAQLAEAVRIAYDPAVATLVEEAQGQGGSGLTWDQAGPISTQETWEHYRHDTALSTTWVMSEAPRGEVLSSVLTGLLAPSEDVARKRVTLAYRPHDPAAAARLVERDRKDALFRAGESRIGRARDDASVLAAKQTAEEEARGAGVTRFALYVTATVAAPAHLPRAEAAIDNLSAPARIALRRMSGSQASAFAACLPIGLVIPLHLTIPTAFKDNL</sequence>
<protein>
    <recommendedName>
        <fullName evidence="4">Integral membrane protein</fullName>
    </recommendedName>
</protein>
<reference evidence="2 3" key="1">
    <citation type="journal article" date="2019" name="Int. J. Syst. Evol. Microbiol.">
        <title>The Global Catalogue of Microorganisms (GCM) 10K type strain sequencing project: providing services to taxonomists for standard genome sequencing and annotation.</title>
        <authorList>
            <consortium name="The Broad Institute Genomics Platform"/>
            <consortium name="The Broad Institute Genome Sequencing Center for Infectious Disease"/>
            <person name="Wu L."/>
            <person name="Ma J."/>
        </authorList>
    </citation>
    <scope>NUCLEOTIDE SEQUENCE [LARGE SCALE GENOMIC DNA]</scope>
    <source>
        <strain evidence="2 3">JCM 15481</strain>
    </source>
</reference>
<evidence type="ECO:0000256" key="1">
    <source>
        <dbReference type="SAM" id="Phobius"/>
    </source>
</evidence>
<feature type="transmembrane region" description="Helical" evidence="1">
    <location>
        <begin position="476"/>
        <end position="497"/>
    </location>
</feature>
<accession>A0ABN2XFM5</accession>
<evidence type="ECO:0000313" key="2">
    <source>
        <dbReference type="EMBL" id="GAA2110900.1"/>
    </source>
</evidence>
<keyword evidence="1" id="KW-1133">Transmembrane helix</keyword>
<organism evidence="2 3">
    <name type="scientific">Streptomyces synnematoformans</name>
    <dbReference type="NCBI Taxonomy" id="415721"/>
    <lineage>
        <taxon>Bacteria</taxon>
        <taxon>Bacillati</taxon>
        <taxon>Actinomycetota</taxon>
        <taxon>Actinomycetes</taxon>
        <taxon>Kitasatosporales</taxon>
        <taxon>Streptomycetaceae</taxon>
        <taxon>Streptomyces</taxon>
    </lineage>
</organism>
<gene>
    <name evidence="2" type="ORF">GCM10009802_08260</name>
</gene>
<keyword evidence="1" id="KW-0812">Transmembrane</keyword>
<proteinExistence type="predicted"/>
<keyword evidence="1" id="KW-0472">Membrane</keyword>
<feature type="transmembrane region" description="Helical" evidence="1">
    <location>
        <begin position="51"/>
        <end position="70"/>
    </location>
</feature>
<name>A0ABN2XFM5_9ACTN</name>
<dbReference type="RefSeq" id="WP_344287960.1">
    <property type="nucleotide sequence ID" value="NZ_BAAAPF010000010.1"/>
</dbReference>
<evidence type="ECO:0000313" key="3">
    <source>
        <dbReference type="Proteomes" id="UP001500443"/>
    </source>
</evidence>
<comment type="caution">
    <text evidence="2">The sequence shown here is derived from an EMBL/GenBank/DDBJ whole genome shotgun (WGS) entry which is preliminary data.</text>
</comment>
<dbReference type="NCBIfam" id="NF042935">
    <property type="entry name" value="SCO6880_fam"/>
    <property type="match status" value="1"/>
</dbReference>
<dbReference type="EMBL" id="BAAAPF010000010">
    <property type="protein sequence ID" value="GAA2110900.1"/>
    <property type="molecule type" value="Genomic_DNA"/>
</dbReference>
<dbReference type="InterPro" id="IPR049978">
    <property type="entry name" value="SCO6880-like"/>
</dbReference>